<feature type="region of interest" description="Disordered" evidence="2">
    <location>
        <begin position="227"/>
        <end position="456"/>
    </location>
</feature>
<feature type="compositionally biased region" description="Basic and acidic residues" evidence="2">
    <location>
        <begin position="266"/>
        <end position="278"/>
    </location>
</feature>
<accession>A0A9J5YD26</accession>
<evidence type="ECO:0000256" key="2">
    <source>
        <dbReference type="SAM" id="MobiDB-lite"/>
    </source>
</evidence>
<feature type="compositionally biased region" description="Basic and acidic residues" evidence="2">
    <location>
        <begin position="285"/>
        <end position="314"/>
    </location>
</feature>
<dbReference type="InterPro" id="IPR053932">
    <property type="entry name" value="GeBP-like_DBD"/>
</dbReference>
<comment type="similarity">
    <text evidence="1">Belongs to the GeBP family.</text>
</comment>
<name>A0A9J5YD26_SOLCO</name>
<comment type="caution">
    <text evidence="4">The sequence shown here is derived from an EMBL/GenBank/DDBJ whole genome shotgun (WGS) entry which is preliminary data.</text>
</comment>
<feature type="compositionally biased region" description="Acidic residues" evidence="2">
    <location>
        <begin position="332"/>
        <end position="342"/>
    </location>
</feature>
<dbReference type="PANTHER" id="PTHR31662">
    <property type="entry name" value="BNAANNG10740D PROTEIN-RELATED"/>
    <property type="match status" value="1"/>
</dbReference>
<evidence type="ECO:0000313" key="5">
    <source>
        <dbReference type="Proteomes" id="UP000824120"/>
    </source>
</evidence>
<evidence type="ECO:0000313" key="4">
    <source>
        <dbReference type="EMBL" id="KAG5597775.1"/>
    </source>
</evidence>
<keyword evidence="5" id="KW-1185">Reference proteome</keyword>
<dbReference type="AlphaFoldDB" id="A0A9J5YD26"/>
<feature type="region of interest" description="Disordered" evidence="2">
    <location>
        <begin position="1"/>
        <end position="87"/>
    </location>
</feature>
<dbReference type="Pfam" id="PF04504">
    <property type="entry name" value="GeBP-like_DBD"/>
    <property type="match status" value="1"/>
</dbReference>
<proteinExistence type="inferred from homology"/>
<dbReference type="GO" id="GO:0006355">
    <property type="term" value="P:regulation of DNA-templated transcription"/>
    <property type="evidence" value="ECO:0007669"/>
    <property type="project" value="InterPro"/>
</dbReference>
<dbReference type="EMBL" id="JACXVP010000007">
    <property type="protein sequence ID" value="KAG5597775.1"/>
    <property type="molecule type" value="Genomic_DNA"/>
</dbReference>
<reference evidence="4 5" key="1">
    <citation type="submission" date="2020-09" db="EMBL/GenBank/DDBJ databases">
        <title>De no assembly of potato wild relative species, Solanum commersonii.</title>
        <authorList>
            <person name="Cho K."/>
        </authorList>
    </citation>
    <scope>NUCLEOTIDE SEQUENCE [LARGE SCALE GENOMIC DNA]</scope>
    <source>
        <strain evidence="4">LZ3.2</strain>
        <tissue evidence="4">Leaf</tissue>
    </source>
</reference>
<feature type="domain" description="Glabrous enhancer-binding protein-like DBD" evidence="3">
    <location>
        <begin position="106"/>
        <end position="190"/>
    </location>
</feature>
<gene>
    <name evidence="4" type="ORF">H5410_039007</name>
</gene>
<feature type="compositionally biased region" description="Acidic residues" evidence="2">
    <location>
        <begin position="57"/>
        <end position="66"/>
    </location>
</feature>
<dbReference type="GO" id="GO:0005634">
    <property type="term" value="C:nucleus"/>
    <property type="evidence" value="ECO:0007669"/>
    <property type="project" value="TreeGrafter"/>
</dbReference>
<feature type="compositionally biased region" description="Basic and acidic residues" evidence="2">
    <location>
        <begin position="373"/>
        <end position="385"/>
    </location>
</feature>
<protein>
    <recommendedName>
        <fullName evidence="3">Glabrous enhancer-binding protein-like DBD domain-containing protein</fullName>
    </recommendedName>
</protein>
<sequence length="1026" mass="119084">MLPENGRKRLRTDEEEEGGKKEVDGQNGNQESDETEEGKTEELDPNGGRKRKRQNDEDGDNEEEEEKERRRAAKKGKQPMSKLGMWKKRRQSDADYYDYDCDYHQNLAILRTIWDYKSKTGDFPNPPSIKLLDFIMYSLPNLKISREKLAKKIIALKNNYNDAWELDEDYPGLDRPVDQEIFNLSMRLWGISSSNPDPPSPPKADSNSNLETELLCDESFSEIIKEEVEEEVVSSDSLNERKRLRTGEEEEEDATEAVSDANKVPRIHEEEEGQKEIDGQNGNQDSEKDGGNEENNKGAEESEQNEAKEVGENGDKEEEEKETEGGNQENNNGEEDQNEEDKNEEKREDETEEVVKEDETEELPQFSTAEEEGEKHDLEEHRETVGGEDNVNRINSEQNEGNEPEDGENGEKEEEEKETEEQKQKAAEKGKRPLFKDSEEDEEEEQKQQAAKKWQKTSLINTESHKGYDYHWDLAILRAMYDFKLINEYWMEIILKWNSPVKREIFDLSMQLWEEMMNEKQENQESEIDAVLSPISSPPYEDYHPSHFNNDLQNEESTISANKTEHQESELKYMFSKVVEKGKCPVSESYELKPINKPTFSNLEQGGTSENESMKEDEYDYDLDLAILKSIYHYFFNHGVIPYPYSENFINYIEASISNLKFHGQELVTKILALEHQFFSIMEITAGHYPDIIHPVFREIFYLSMGLWGYPGDYYPVDNVNHIVPTFSNPGLEARTSENVEEDYDYGQDLAILKSMYQYCFNHGGKIPYPISRELINYIEAIIPNLKVCGQELETKIVMLENDFLVIMTMAGGFDPDKIHLVYHEIFYLSMDQNQESEVWSPISSPPQDHFNNDLQNVESIIYESAKDKVDQKATEKEKLPESDLYEMKCVCPKIGEKGKSPMPEYYELKPINKPKFSNLMQGGTSKIKLKKEDNYDYYQDVAILKAIYHYFFNHGVIPYPNYSENFINYIEASIPNLKFCGLALKTKIILLERRFKAILKIAGYDPNIINPIHREIFNLSMGLWG</sequence>
<organism evidence="4 5">
    <name type="scientific">Solanum commersonii</name>
    <name type="common">Commerson's wild potato</name>
    <name type="synonym">Commerson's nightshade</name>
    <dbReference type="NCBI Taxonomy" id="4109"/>
    <lineage>
        <taxon>Eukaryota</taxon>
        <taxon>Viridiplantae</taxon>
        <taxon>Streptophyta</taxon>
        <taxon>Embryophyta</taxon>
        <taxon>Tracheophyta</taxon>
        <taxon>Spermatophyta</taxon>
        <taxon>Magnoliopsida</taxon>
        <taxon>eudicotyledons</taxon>
        <taxon>Gunneridae</taxon>
        <taxon>Pentapetalae</taxon>
        <taxon>asterids</taxon>
        <taxon>lamiids</taxon>
        <taxon>Solanales</taxon>
        <taxon>Solanaceae</taxon>
        <taxon>Solanoideae</taxon>
        <taxon>Solaneae</taxon>
        <taxon>Solanum</taxon>
    </lineage>
</organism>
<feature type="compositionally biased region" description="Basic and acidic residues" evidence="2">
    <location>
        <begin position="238"/>
        <end position="247"/>
    </location>
</feature>
<dbReference type="OrthoDB" id="1306175at2759"/>
<evidence type="ECO:0000256" key="1">
    <source>
        <dbReference type="ARBA" id="ARBA00010820"/>
    </source>
</evidence>
<feature type="compositionally biased region" description="Acidic residues" evidence="2">
    <location>
        <begin position="350"/>
        <end position="362"/>
    </location>
</feature>
<dbReference type="Proteomes" id="UP000824120">
    <property type="component" value="Chromosome 7"/>
</dbReference>
<dbReference type="PANTHER" id="PTHR31662:SF80">
    <property type="match status" value="1"/>
</dbReference>
<feature type="compositionally biased region" description="Basic and acidic residues" evidence="2">
    <location>
        <begin position="420"/>
        <end position="437"/>
    </location>
</feature>
<feature type="compositionally biased region" description="Acidic residues" evidence="2">
    <location>
        <begin position="400"/>
        <end position="419"/>
    </location>
</feature>
<evidence type="ECO:0000259" key="3">
    <source>
        <dbReference type="Pfam" id="PF04504"/>
    </source>
</evidence>
<dbReference type="InterPro" id="IPR007592">
    <property type="entry name" value="GEBP"/>
</dbReference>